<reference evidence="1 2" key="1">
    <citation type="journal article" date="2009" name="Nature">
        <title>The Sorghum bicolor genome and the diversification of grasses.</title>
        <authorList>
            <person name="Paterson A.H."/>
            <person name="Bowers J.E."/>
            <person name="Bruggmann R."/>
            <person name="Dubchak I."/>
            <person name="Grimwood J."/>
            <person name="Gundlach H."/>
            <person name="Haberer G."/>
            <person name="Hellsten U."/>
            <person name="Mitros T."/>
            <person name="Poliakov A."/>
            <person name="Schmutz J."/>
            <person name="Spannagl M."/>
            <person name="Tang H."/>
            <person name="Wang X."/>
            <person name="Wicker T."/>
            <person name="Bharti A.K."/>
            <person name="Chapman J."/>
            <person name="Feltus F.A."/>
            <person name="Gowik U."/>
            <person name="Grigoriev I.V."/>
            <person name="Lyons E."/>
            <person name="Maher C.A."/>
            <person name="Martis M."/>
            <person name="Narechania A."/>
            <person name="Otillar R.P."/>
            <person name="Penning B.W."/>
            <person name="Salamov A.A."/>
            <person name="Wang Y."/>
            <person name="Zhang L."/>
            <person name="Carpita N.C."/>
            <person name="Freeling M."/>
            <person name="Gingle A.R."/>
            <person name="Hash C.T."/>
            <person name="Keller B."/>
            <person name="Klein P."/>
            <person name="Kresovich S."/>
            <person name="McCann M.C."/>
            <person name="Ming R."/>
            <person name="Peterson D.G."/>
            <person name="Mehboob-ur-Rahman"/>
            <person name="Ware D."/>
            <person name="Westhoff P."/>
            <person name="Mayer K.F."/>
            <person name="Messing J."/>
            <person name="Rokhsar D.S."/>
        </authorList>
    </citation>
    <scope>NUCLEOTIDE SEQUENCE [LARGE SCALE GENOMIC DNA]</scope>
    <source>
        <strain evidence="2">cv. BTx623</strain>
    </source>
</reference>
<protein>
    <submittedName>
        <fullName evidence="1">Uncharacterized protein</fullName>
    </submittedName>
</protein>
<reference evidence="2" key="2">
    <citation type="journal article" date="2018" name="Plant J.">
        <title>The Sorghum bicolor reference genome: improved assembly, gene annotations, a transcriptome atlas, and signatures of genome organization.</title>
        <authorList>
            <person name="McCormick R.F."/>
            <person name="Truong S.K."/>
            <person name="Sreedasyam A."/>
            <person name="Jenkins J."/>
            <person name="Shu S."/>
            <person name="Sims D."/>
            <person name="Kennedy M."/>
            <person name="Amirebrahimi M."/>
            <person name="Weers B.D."/>
            <person name="McKinley B."/>
            <person name="Mattison A."/>
            <person name="Morishige D.T."/>
            <person name="Grimwood J."/>
            <person name="Schmutz J."/>
            <person name="Mullet J.E."/>
        </authorList>
    </citation>
    <scope>NUCLEOTIDE SEQUENCE [LARGE SCALE GENOMIC DNA]</scope>
    <source>
        <strain evidence="2">cv. BTx623</strain>
    </source>
</reference>
<gene>
    <name evidence="1" type="ORF">SORBI_3010G081950</name>
</gene>
<organism evidence="1 2">
    <name type="scientific">Sorghum bicolor</name>
    <name type="common">Sorghum</name>
    <name type="synonym">Sorghum vulgare</name>
    <dbReference type="NCBI Taxonomy" id="4558"/>
    <lineage>
        <taxon>Eukaryota</taxon>
        <taxon>Viridiplantae</taxon>
        <taxon>Streptophyta</taxon>
        <taxon>Embryophyta</taxon>
        <taxon>Tracheophyta</taxon>
        <taxon>Spermatophyta</taxon>
        <taxon>Magnoliopsida</taxon>
        <taxon>Liliopsida</taxon>
        <taxon>Poales</taxon>
        <taxon>Poaceae</taxon>
        <taxon>PACMAD clade</taxon>
        <taxon>Panicoideae</taxon>
        <taxon>Andropogonodae</taxon>
        <taxon>Andropogoneae</taxon>
        <taxon>Sorghinae</taxon>
        <taxon>Sorghum</taxon>
    </lineage>
</organism>
<dbReference type="Proteomes" id="UP000000768">
    <property type="component" value="Chromosome 10"/>
</dbReference>
<name>A0A1W0VRX8_SORBI</name>
<sequence length="53" mass="5973">MSVYSALTPITGYPVTATDKAVVETRDDVFTRPFKELTKKKPSPTLKCEWPVE</sequence>
<dbReference type="InParanoid" id="A0A1W0VRX8"/>
<dbReference type="Gramene" id="OQU76043">
    <property type="protein sequence ID" value="OQU76043"/>
    <property type="gene ID" value="SORBI_3010G081950"/>
</dbReference>
<evidence type="ECO:0000313" key="2">
    <source>
        <dbReference type="Proteomes" id="UP000000768"/>
    </source>
</evidence>
<dbReference type="AlphaFoldDB" id="A0A1W0VRX8"/>
<dbReference type="EMBL" id="CM000769">
    <property type="protein sequence ID" value="OQU76043.1"/>
    <property type="molecule type" value="Genomic_DNA"/>
</dbReference>
<proteinExistence type="predicted"/>
<keyword evidence="2" id="KW-1185">Reference proteome</keyword>
<accession>A0A1W0VRX8</accession>
<evidence type="ECO:0000313" key="1">
    <source>
        <dbReference type="EMBL" id="OQU76043.1"/>
    </source>
</evidence>